<accession>A0A159ZX98</accession>
<sequence>MTKAELQAFAQEQVDLLKPKAANTDKPSGQRARGKLQFFEAILAAYDNSQTPEQFGLLDAVNDSLQKIGAFASGVTFFSKPEECCKK</sequence>
<name>A0A159ZX98_PSEFL</name>
<organism evidence="1 2">
    <name type="scientific">Pseudomonas fluorescens</name>
    <dbReference type="NCBI Taxonomy" id="294"/>
    <lineage>
        <taxon>Bacteria</taxon>
        <taxon>Pseudomonadati</taxon>
        <taxon>Pseudomonadota</taxon>
        <taxon>Gammaproteobacteria</taxon>
        <taxon>Pseudomonadales</taxon>
        <taxon>Pseudomonadaceae</taxon>
        <taxon>Pseudomonas</taxon>
    </lineage>
</organism>
<dbReference type="AlphaFoldDB" id="A0A159ZX98"/>
<reference evidence="1 2" key="2">
    <citation type="journal article" date="2018" name="Nature">
        <title>Mutant phenotypes for thousands of bacterial genes of unknown function.</title>
        <authorList>
            <person name="Price M.N."/>
            <person name="Wetmore K.M."/>
            <person name="Waters R.J."/>
            <person name="Callaghan M."/>
            <person name="Ray J."/>
            <person name="Liu H."/>
            <person name="Kuehl J.V."/>
            <person name="Melnyk R.A."/>
            <person name="Lamson J.S."/>
            <person name="Suh Y."/>
            <person name="Carlson H.K."/>
            <person name="Esquivel Z."/>
            <person name="Sadeeshkumar H."/>
            <person name="Chakraborty R."/>
            <person name="Zane G.M."/>
            <person name="Rubin B.E."/>
            <person name="Wall J.D."/>
            <person name="Visel A."/>
            <person name="Bristow J."/>
            <person name="Blow M.J."/>
            <person name="Arkin A.P."/>
            <person name="Deutschbauer A.M."/>
        </authorList>
    </citation>
    <scope>NUCLEOTIDE SEQUENCE [LARGE SCALE GENOMIC DNA]</scope>
    <source>
        <strain evidence="1 2">FW300-N2E2</strain>
    </source>
</reference>
<reference evidence="2" key="1">
    <citation type="submission" date="2016-04" db="EMBL/GenBank/DDBJ databases">
        <authorList>
            <person name="Ray J."/>
            <person name="Price M."/>
            <person name="Deutschbauer A."/>
        </authorList>
    </citation>
    <scope>NUCLEOTIDE SEQUENCE [LARGE SCALE GENOMIC DNA]</scope>
    <source>
        <strain evidence="2">FW300-N2E2</strain>
    </source>
</reference>
<evidence type="ECO:0000313" key="2">
    <source>
        <dbReference type="Proteomes" id="UP000076083"/>
    </source>
</evidence>
<dbReference type="RefSeq" id="WP_063322278.1">
    <property type="nucleotide sequence ID" value="NZ_CP015225.1"/>
</dbReference>
<evidence type="ECO:0000313" key="1">
    <source>
        <dbReference type="EMBL" id="AMZ71804.1"/>
    </source>
</evidence>
<protein>
    <submittedName>
        <fullName evidence="1">Uncharacterized protein</fullName>
    </submittedName>
</protein>
<gene>
    <name evidence="1" type="ORF">TK06_12130</name>
</gene>
<dbReference type="Proteomes" id="UP000076083">
    <property type="component" value="Chromosome"/>
</dbReference>
<proteinExistence type="predicted"/>
<dbReference type="EMBL" id="CP015225">
    <property type="protein sequence ID" value="AMZ71804.1"/>
    <property type="molecule type" value="Genomic_DNA"/>
</dbReference>